<sequence>MDTRDAFRMALDALWTNKLRTVLTLLGVVIGVASVIAVVTLVNGANVYVASKFNRYGADTYTISKQPSFMTSYQEYLRYQKRKNVTLDEYRYVQENCGHCQKVGAMQGATGKVVYKTQSTTDSTIRGYTSLMASMQNLDIVEGRDLTQSDEDHASRVAIIGQDIEDNVLRGEDPLGKEIRVDGVPYTVVGLAEKQGSTLGQSQDNFVAVPLTAYQKTYGTAKTLTIYVKAGNAPGAMETVGDELRVLMRGIRHDRPDELDSFNLDTSDTLAGFFSQITNSFGAVAVAIAAISLVVGGIVIMNIMLVSVTERTREIGVRKALGARRGDILKQFLMESATMAFVGGLIGVATGIAGAKGITYLIDFPSTIALWSVFVGLGVAISIGIFFGVYPARKAADLDPIVALRSEF</sequence>
<dbReference type="PANTHER" id="PTHR30572:SF4">
    <property type="entry name" value="ABC TRANSPORTER PERMEASE YTRF"/>
    <property type="match status" value="1"/>
</dbReference>
<dbReference type="InterPro" id="IPR025857">
    <property type="entry name" value="MacB_PCD"/>
</dbReference>
<evidence type="ECO:0000256" key="1">
    <source>
        <dbReference type="ARBA" id="ARBA00004651"/>
    </source>
</evidence>
<keyword evidence="4 7" id="KW-1133">Transmembrane helix</keyword>
<keyword evidence="3 7" id="KW-0812">Transmembrane</keyword>
<reference evidence="11" key="1">
    <citation type="journal article" date="2019" name="Int. J. Syst. Evol. Microbiol.">
        <title>The Global Catalogue of Microorganisms (GCM) 10K type strain sequencing project: providing services to taxonomists for standard genome sequencing and annotation.</title>
        <authorList>
            <consortium name="The Broad Institute Genomics Platform"/>
            <consortium name="The Broad Institute Genome Sequencing Center for Infectious Disease"/>
            <person name="Wu L."/>
            <person name="Ma J."/>
        </authorList>
    </citation>
    <scope>NUCLEOTIDE SEQUENCE [LARGE SCALE GENOMIC DNA]</scope>
    <source>
        <strain evidence="11">CGMCC 1.16026</strain>
    </source>
</reference>
<feature type="transmembrane region" description="Helical" evidence="7">
    <location>
        <begin position="281"/>
        <end position="305"/>
    </location>
</feature>
<feature type="transmembrane region" description="Helical" evidence="7">
    <location>
        <begin position="339"/>
        <end position="362"/>
    </location>
</feature>
<keyword evidence="11" id="KW-1185">Reference proteome</keyword>
<accession>A0ABW1ZBF5</accession>
<keyword evidence="2" id="KW-1003">Cell membrane</keyword>
<dbReference type="RefSeq" id="WP_263369934.1">
    <property type="nucleotide sequence ID" value="NZ_JAGSYD010000001.1"/>
</dbReference>
<evidence type="ECO:0000256" key="7">
    <source>
        <dbReference type="SAM" id="Phobius"/>
    </source>
</evidence>
<evidence type="ECO:0000256" key="2">
    <source>
        <dbReference type="ARBA" id="ARBA00022475"/>
    </source>
</evidence>
<evidence type="ECO:0000313" key="10">
    <source>
        <dbReference type="EMBL" id="MFC6646245.1"/>
    </source>
</evidence>
<evidence type="ECO:0000256" key="4">
    <source>
        <dbReference type="ARBA" id="ARBA00022989"/>
    </source>
</evidence>
<name>A0ABW1ZBF5_9BACT</name>
<dbReference type="PANTHER" id="PTHR30572">
    <property type="entry name" value="MEMBRANE COMPONENT OF TRANSPORTER-RELATED"/>
    <property type="match status" value="1"/>
</dbReference>
<gene>
    <name evidence="10" type="ORF">ACFQBQ_11755</name>
</gene>
<evidence type="ECO:0000256" key="5">
    <source>
        <dbReference type="ARBA" id="ARBA00023136"/>
    </source>
</evidence>
<comment type="caution">
    <text evidence="10">The sequence shown here is derived from an EMBL/GenBank/DDBJ whole genome shotgun (WGS) entry which is preliminary data.</text>
</comment>
<dbReference type="EMBL" id="JBHSWI010000001">
    <property type="protein sequence ID" value="MFC6646245.1"/>
    <property type="molecule type" value="Genomic_DNA"/>
</dbReference>
<feature type="transmembrane region" description="Helical" evidence="7">
    <location>
        <begin position="21"/>
        <end position="42"/>
    </location>
</feature>
<organism evidence="10 11">
    <name type="scientific">Granulicella cerasi</name>
    <dbReference type="NCBI Taxonomy" id="741063"/>
    <lineage>
        <taxon>Bacteria</taxon>
        <taxon>Pseudomonadati</taxon>
        <taxon>Acidobacteriota</taxon>
        <taxon>Terriglobia</taxon>
        <taxon>Terriglobales</taxon>
        <taxon>Acidobacteriaceae</taxon>
        <taxon>Granulicella</taxon>
    </lineage>
</organism>
<evidence type="ECO:0000259" key="8">
    <source>
        <dbReference type="Pfam" id="PF02687"/>
    </source>
</evidence>
<evidence type="ECO:0000256" key="6">
    <source>
        <dbReference type="ARBA" id="ARBA00038076"/>
    </source>
</evidence>
<feature type="transmembrane region" description="Helical" evidence="7">
    <location>
        <begin position="368"/>
        <end position="390"/>
    </location>
</feature>
<keyword evidence="5 7" id="KW-0472">Membrane</keyword>
<feature type="domain" description="MacB-like periplasmic core" evidence="9">
    <location>
        <begin position="21"/>
        <end position="243"/>
    </location>
</feature>
<comment type="similarity">
    <text evidence="6">Belongs to the ABC-4 integral membrane protein family.</text>
</comment>
<feature type="domain" description="ABC3 transporter permease C-terminal" evidence="8">
    <location>
        <begin position="287"/>
        <end position="399"/>
    </location>
</feature>
<evidence type="ECO:0000259" key="9">
    <source>
        <dbReference type="Pfam" id="PF12704"/>
    </source>
</evidence>
<evidence type="ECO:0000313" key="11">
    <source>
        <dbReference type="Proteomes" id="UP001596391"/>
    </source>
</evidence>
<dbReference type="Pfam" id="PF12704">
    <property type="entry name" value="MacB_PCD"/>
    <property type="match status" value="1"/>
</dbReference>
<proteinExistence type="inferred from homology"/>
<dbReference type="Pfam" id="PF02687">
    <property type="entry name" value="FtsX"/>
    <property type="match status" value="1"/>
</dbReference>
<dbReference type="InterPro" id="IPR003838">
    <property type="entry name" value="ABC3_permease_C"/>
</dbReference>
<protein>
    <submittedName>
        <fullName evidence="10">ABC transporter permease</fullName>
    </submittedName>
</protein>
<evidence type="ECO:0000256" key="3">
    <source>
        <dbReference type="ARBA" id="ARBA00022692"/>
    </source>
</evidence>
<dbReference type="InterPro" id="IPR050250">
    <property type="entry name" value="Macrolide_Exporter_MacB"/>
</dbReference>
<dbReference type="Proteomes" id="UP001596391">
    <property type="component" value="Unassembled WGS sequence"/>
</dbReference>
<comment type="subcellular location">
    <subcellularLocation>
        <location evidence="1">Cell membrane</location>
        <topology evidence="1">Multi-pass membrane protein</topology>
    </subcellularLocation>
</comment>